<dbReference type="CDD" id="cd14792">
    <property type="entry name" value="GH27"/>
    <property type="match status" value="1"/>
</dbReference>
<dbReference type="GO" id="GO:0004557">
    <property type="term" value="F:alpha-galactosidase activity"/>
    <property type="evidence" value="ECO:0007669"/>
    <property type="project" value="UniProtKB-EC"/>
</dbReference>
<gene>
    <name evidence="8" type="primary">agaA_8</name>
    <name evidence="8" type="ORF">SCARR_05688</name>
</gene>
<dbReference type="EMBL" id="CAAHFH010000004">
    <property type="protein sequence ID" value="VGO23581.1"/>
    <property type="molecule type" value="Genomic_DNA"/>
</dbReference>
<dbReference type="PANTHER" id="PTHR11452:SF83">
    <property type="entry name" value="ALPHA-GALACTOSIDASE"/>
    <property type="match status" value="1"/>
</dbReference>
<evidence type="ECO:0000256" key="2">
    <source>
        <dbReference type="ARBA" id="ARBA00022729"/>
    </source>
</evidence>
<evidence type="ECO:0000259" key="7">
    <source>
        <dbReference type="Pfam" id="PF17801"/>
    </source>
</evidence>
<keyword evidence="3 6" id="KW-0378">Hydrolase</keyword>
<dbReference type="InterPro" id="IPR017853">
    <property type="entry name" value="GH"/>
</dbReference>
<dbReference type="SUPFAM" id="SSF51011">
    <property type="entry name" value="Glycosyl hydrolase domain"/>
    <property type="match status" value="1"/>
</dbReference>
<dbReference type="SUPFAM" id="SSF51445">
    <property type="entry name" value="(Trans)glycosidases"/>
    <property type="match status" value="1"/>
</dbReference>
<keyword evidence="2" id="KW-0732">Signal</keyword>
<dbReference type="EC" id="3.2.1.22" evidence="6"/>
<evidence type="ECO:0000256" key="3">
    <source>
        <dbReference type="ARBA" id="ARBA00022801"/>
    </source>
</evidence>
<feature type="domain" description="Alpha galactosidase C-terminal" evidence="7">
    <location>
        <begin position="301"/>
        <end position="376"/>
    </location>
</feature>
<dbReference type="PANTHER" id="PTHR11452">
    <property type="entry name" value="ALPHA-GALACTOSIDASE/ALPHA-N-ACETYLGALACTOSAMINIDASE"/>
    <property type="match status" value="1"/>
</dbReference>
<dbReference type="Gene3D" id="3.20.20.70">
    <property type="entry name" value="Aldolase class I"/>
    <property type="match status" value="1"/>
</dbReference>
<dbReference type="PROSITE" id="PS51257">
    <property type="entry name" value="PROKAR_LIPOPROTEIN"/>
    <property type="match status" value="1"/>
</dbReference>
<keyword evidence="5 6" id="KW-0326">Glycosidase</keyword>
<evidence type="ECO:0000256" key="4">
    <source>
        <dbReference type="ARBA" id="ARBA00023157"/>
    </source>
</evidence>
<dbReference type="GO" id="GO:0016139">
    <property type="term" value="P:glycoside catabolic process"/>
    <property type="evidence" value="ECO:0007669"/>
    <property type="project" value="TreeGrafter"/>
</dbReference>
<dbReference type="GO" id="GO:0009311">
    <property type="term" value="P:oligosaccharide metabolic process"/>
    <property type="evidence" value="ECO:0007669"/>
    <property type="project" value="TreeGrafter"/>
</dbReference>
<dbReference type="Pfam" id="PF16499">
    <property type="entry name" value="Melibiase_2"/>
    <property type="match status" value="1"/>
</dbReference>
<keyword evidence="4 6" id="KW-1015">Disulfide bond</keyword>
<dbReference type="Proteomes" id="UP000346198">
    <property type="component" value="Unassembled WGS sequence"/>
</dbReference>
<dbReference type="PRINTS" id="PR00740">
    <property type="entry name" value="GLHYDRLASE27"/>
</dbReference>
<evidence type="ECO:0000256" key="1">
    <source>
        <dbReference type="ARBA" id="ARBA00009743"/>
    </source>
</evidence>
<dbReference type="RefSeq" id="WP_136066058.1">
    <property type="nucleotide sequence ID" value="NZ_CAAHFH010000004.1"/>
</dbReference>
<dbReference type="InterPro" id="IPR013785">
    <property type="entry name" value="Aldolase_TIM"/>
</dbReference>
<accession>A0A6C2UVZ8</accession>
<dbReference type="InterPro" id="IPR013780">
    <property type="entry name" value="Glyco_hydro_b"/>
</dbReference>
<keyword evidence="9" id="KW-1185">Reference proteome</keyword>
<evidence type="ECO:0000313" key="8">
    <source>
        <dbReference type="EMBL" id="VGO23581.1"/>
    </source>
</evidence>
<proteinExistence type="inferred from homology"/>
<evidence type="ECO:0000256" key="5">
    <source>
        <dbReference type="ARBA" id="ARBA00023295"/>
    </source>
</evidence>
<sequence length="378" mass="43070">MKKLSITVLVWFIITGCCFSLDNRVAQLPPMGWNSWNAFGKEIDEQVFIETADVMISSGLADAGYIYVNIDAGWCGDEANEAFADKFPNGIKHLADYMHGRGLKLGLYTHWRSIGKENRDARKWAEWEIDLIKNDAYKTPSTNAYWGTMRDALSAAERPILHSIHFSDEESNPTNISEMCNMWRITNDIQDYYDHESIPEDKKNWAFSTLDIIDRMAEVAPLIKSGCWADPDMMEIGNGNQTVDEYKTQFTMWCLLPAPLIMGHDVCTMTLEIREILINKEAIAVNQDAAVIPAKRLRKSDEVELWSRPLADGSLCVVLLQKTDKPKEVSFTWEEIGIKPNRKAEIRDLWKHEAVGSFTNRFSIHVNSHGCAMLNLKQ</sequence>
<dbReference type="AlphaFoldDB" id="A0A6C2UVZ8"/>
<organism evidence="8 9">
    <name type="scientific">Pontiella sulfatireligans</name>
    <dbReference type="NCBI Taxonomy" id="2750658"/>
    <lineage>
        <taxon>Bacteria</taxon>
        <taxon>Pseudomonadati</taxon>
        <taxon>Kiritimatiellota</taxon>
        <taxon>Kiritimatiellia</taxon>
        <taxon>Kiritimatiellales</taxon>
        <taxon>Pontiellaceae</taxon>
        <taxon>Pontiella</taxon>
    </lineage>
</organism>
<comment type="similarity">
    <text evidence="1 6">Belongs to the glycosyl hydrolase 27 family.</text>
</comment>
<dbReference type="FunFam" id="2.60.40.1180:FF:000008">
    <property type="entry name" value="Alpha-galactosidase"/>
    <property type="match status" value="1"/>
</dbReference>
<dbReference type="Gene3D" id="2.60.40.1180">
    <property type="entry name" value="Golgi alpha-mannosidase II"/>
    <property type="match status" value="1"/>
</dbReference>
<evidence type="ECO:0000256" key="6">
    <source>
        <dbReference type="RuleBase" id="RU361168"/>
    </source>
</evidence>
<evidence type="ECO:0000313" key="9">
    <source>
        <dbReference type="Proteomes" id="UP000346198"/>
    </source>
</evidence>
<name>A0A6C2UVZ8_9BACT</name>
<dbReference type="InterPro" id="IPR041233">
    <property type="entry name" value="Melibiase_C"/>
</dbReference>
<comment type="catalytic activity">
    <reaction evidence="6">
        <text>Hydrolysis of terminal, non-reducing alpha-D-galactose residues in alpha-D-galactosides, including galactose oligosaccharides, galactomannans and galactolipids.</text>
        <dbReference type="EC" id="3.2.1.22"/>
    </reaction>
</comment>
<dbReference type="InterPro" id="IPR002241">
    <property type="entry name" value="Glyco_hydro_27"/>
</dbReference>
<reference evidence="8 9" key="1">
    <citation type="submission" date="2019-04" db="EMBL/GenBank/DDBJ databases">
        <authorList>
            <person name="Van Vliet M D."/>
        </authorList>
    </citation>
    <scope>NUCLEOTIDE SEQUENCE [LARGE SCALE GENOMIC DNA]</scope>
    <source>
        <strain evidence="8 9">F21</strain>
    </source>
</reference>
<protein>
    <recommendedName>
        <fullName evidence="6">Alpha-galactosidase</fullName>
        <ecNumber evidence="6">3.2.1.22</ecNumber>
    </recommendedName>
    <alternativeName>
        <fullName evidence="6">Melibiase</fullName>
    </alternativeName>
</protein>
<dbReference type="Pfam" id="PF17801">
    <property type="entry name" value="Melibiase_C"/>
    <property type="match status" value="1"/>
</dbReference>
<dbReference type="GO" id="GO:0005737">
    <property type="term" value="C:cytoplasm"/>
    <property type="evidence" value="ECO:0007669"/>
    <property type="project" value="TreeGrafter"/>
</dbReference>